<dbReference type="Proteomes" id="UP000249135">
    <property type="component" value="Unassembled WGS sequence"/>
</dbReference>
<dbReference type="Gene3D" id="1.10.10.60">
    <property type="entry name" value="Homeodomain-like"/>
    <property type="match status" value="1"/>
</dbReference>
<dbReference type="InterPro" id="IPR048683">
    <property type="entry name" value="Sf6_terminase"/>
</dbReference>
<sequence length="146" mass="16207">MPKKATTQALDTLDIDSLCDRLIAGESQREVAAKLKIGIASLARWIGDEAHPERSARVREARIAAARAFDEKAEQELRDAKDPFTLARAKELAHHYRWKASKADPRGYGEKIEVDQRTTITDLTDEQLEARLAAMQAKINASAKPG</sequence>
<dbReference type="Pfam" id="PF20901">
    <property type="entry name" value="Sf6_terminase"/>
    <property type="match status" value="1"/>
</dbReference>
<accession>A0A2W5QHD6</accession>
<dbReference type="EMBL" id="QFPP01000007">
    <property type="protein sequence ID" value="PZQ77951.1"/>
    <property type="molecule type" value="Genomic_DNA"/>
</dbReference>
<evidence type="ECO:0000313" key="2">
    <source>
        <dbReference type="Proteomes" id="UP000249135"/>
    </source>
</evidence>
<gene>
    <name evidence="1" type="ORF">DI563_01980</name>
</gene>
<protein>
    <submittedName>
        <fullName evidence="1">Uncharacterized protein</fullName>
    </submittedName>
</protein>
<organism evidence="1 2">
    <name type="scientific">Variovorax paradoxus</name>
    <dbReference type="NCBI Taxonomy" id="34073"/>
    <lineage>
        <taxon>Bacteria</taxon>
        <taxon>Pseudomonadati</taxon>
        <taxon>Pseudomonadota</taxon>
        <taxon>Betaproteobacteria</taxon>
        <taxon>Burkholderiales</taxon>
        <taxon>Comamonadaceae</taxon>
        <taxon>Variovorax</taxon>
    </lineage>
</organism>
<comment type="caution">
    <text evidence="1">The sequence shown here is derived from an EMBL/GenBank/DDBJ whole genome shotgun (WGS) entry which is preliminary data.</text>
</comment>
<name>A0A2W5QHD6_VARPD</name>
<dbReference type="AlphaFoldDB" id="A0A2W5QHD6"/>
<evidence type="ECO:0000313" key="1">
    <source>
        <dbReference type="EMBL" id="PZQ77951.1"/>
    </source>
</evidence>
<reference evidence="1 2" key="1">
    <citation type="submission" date="2017-08" db="EMBL/GenBank/DDBJ databases">
        <title>Infants hospitalized years apart are colonized by the same room-sourced microbial strains.</title>
        <authorList>
            <person name="Brooks B."/>
            <person name="Olm M.R."/>
            <person name="Firek B.A."/>
            <person name="Baker R."/>
            <person name="Thomas B.C."/>
            <person name="Morowitz M.J."/>
            <person name="Banfield J.F."/>
        </authorList>
    </citation>
    <scope>NUCLEOTIDE SEQUENCE [LARGE SCALE GENOMIC DNA]</scope>
    <source>
        <strain evidence="1">S2_005_003_R2_41</strain>
    </source>
</reference>
<proteinExistence type="predicted"/>